<evidence type="ECO:0000256" key="2">
    <source>
        <dbReference type="ARBA" id="ARBA00012000"/>
    </source>
</evidence>
<dbReference type="InterPro" id="IPR003265">
    <property type="entry name" value="HhH-GPD_domain"/>
</dbReference>
<dbReference type="SMART" id="SM00478">
    <property type="entry name" value="ENDO3c"/>
    <property type="match status" value="1"/>
</dbReference>
<dbReference type="InterPro" id="IPR011257">
    <property type="entry name" value="DNA_glycosylase"/>
</dbReference>
<sequence>MNFETTLTPCYYMSQQAAIQYLVAADPLLGGLIARGRAIEPRPHEDLYLALLRAIVSQQISTKAAAAIWKRFQALFPPEGYPEPREVLARSEDELRAAGLSRQKAGYLKAIAEYNERGLLDYEHLTSLSEEAFTQHLTAIRGVGRWTAQMLQMFALDQPDVFAEGDLGVQNAMRRLYGLEETGRALQKRMISIAERWRPYRSLACKYLWQSLDQGTQVPPTM</sequence>
<gene>
    <name evidence="6" type="ORF">GCM10022407_09520</name>
</gene>
<accession>A0ABP7PGC6</accession>
<dbReference type="EMBL" id="BAABDI010000004">
    <property type="protein sequence ID" value="GAA3965116.1"/>
    <property type="molecule type" value="Genomic_DNA"/>
</dbReference>
<evidence type="ECO:0000256" key="1">
    <source>
        <dbReference type="ARBA" id="ARBA00000086"/>
    </source>
</evidence>
<keyword evidence="4" id="KW-0234">DNA repair</keyword>
<name>A0ABP7PGC6_9BACT</name>
<evidence type="ECO:0000256" key="3">
    <source>
        <dbReference type="ARBA" id="ARBA00022763"/>
    </source>
</evidence>
<evidence type="ECO:0000256" key="4">
    <source>
        <dbReference type="ARBA" id="ARBA00023204"/>
    </source>
</evidence>
<dbReference type="PANTHER" id="PTHR43003">
    <property type="entry name" value="DNA-3-METHYLADENINE GLYCOSYLASE"/>
    <property type="match status" value="1"/>
</dbReference>
<dbReference type="EC" id="3.2.2.21" evidence="2"/>
<comment type="catalytic activity">
    <reaction evidence="1">
        <text>Hydrolysis of alkylated DNA, releasing 3-methyladenine, 3-methylguanine, 7-methylguanine and 7-methyladenine.</text>
        <dbReference type="EC" id="3.2.2.21"/>
    </reaction>
</comment>
<dbReference type="Pfam" id="PF00730">
    <property type="entry name" value="HhH-GPD"/>
    <property type="match status" value="1"/>
</dbReference>
<dbReference type="CDD" id="cd00056">
    <property type="entry name" value="ENDO3c"/>
    <property type="match status" value="1"/>
</dbReference>
<proteinExistence type="predicted"/>
<organism evidence="6 7">
    <name type="scientific">Hymenobacter antarcticus</name>
    <dbReference type="NCBI Taxonomy" id="486270"/>
    <lineage>
        <taxon>Bacteria</taxon>
        <taxon>Pseudomonadati</taxon>
        <taxon>Bacteroidota</taxon>
        <taxon>Cytophagia</taxon>
        <taxon>Cytophagales</taxon>
        <taxon>Hymenobacteraceae</taxon>
        <taxon>Hymenobacter</taxon>
    </lineage>
</organism>
<evidence type="ECO:0000259" key="5">
    <source>
        <dbReference type="SMART" id="SM00478"/>
    </source>
</evidence>
<evidence type="ECO:0000313" key="6">
    <source>
        <dbReference type="EMBL" id="GAA3965116.1"/>
    </source>
</evidence>
<dbReference type="Gene3D" id="1.10.1670.40">
    <property type="match status" value="1"/>
</dbReference>
<comment type="caution">
    <text evidence="6">The sequence shown here is derived from an EMBL/GenBank/DDBJ whole genome shotgun (WGS) entry which is preliminary data.</text>
</comment>
<dbReference type="Gene3D" id="1.10.340.30">
    <property type="entry name" value="Hypothetical protein, domain 2"/>
    <property type="match status" value="1"/>
</dbReference>
<evidence type="ECO:0000313" key="7">
    <source>
        <dbReference type="Proteomes" id="UP001501556"/>
    </source>
</evidence>
<keyword evidence="3" id="KW-0227">DNA damage</keyword>
<dbReference type="InterPro" id="IPR051912">
    <property type="entry name" value="Alkylbase_DNA_Glycosylase/TA"/>
</dbReference>
<protein>
    <recommendedName>
        <fullName evidence="2">DNA-3-methyladenine glycosylase II</fullName>
        <ecNumber evidence="2">3.2.2.21</ecNumber>
    </recommendedName>
</protein>
<reference evidence="7" key="1">
    <citation type="journal article" date="2019" name="Int. J. Syst. Evol. Microbiol.">
        <title>The Global Catalogue of Microorganisms (GCM) 10K type strain sequencing project: providing services to taxonomists for standard genome sequencing and annotation.</title>
        <authorList>
            <consortium name="The Broad Institute Genomics Platform"/>
            <consortium name="The Broad Institute Genome Sequencing Center for Infectious Disease"/>
            <person name="Wu L."/>
            <person name="Ma J."/>
        </authorList>
    </citation>
    <scope>NUCLEOTIDE SEQUENCE [LARGE SCALE GENOMIC DNA]</scope>
    <source>
        <strain evidence="7">JCM 17217</strain>
    </source>
</reference>
<feature type="domain" description="HhH-GPD" evidence="5">
    <location>
        <begin position="56"/>
        <end position="213"/>
    </location>
</feature>
<dbReference type="Proteomes" id="UP001501556">
    <property type="component" value="Unassembled WGS sequence"/>
</dbReference>
<dbReference type="SUPFAM" id="SSF48150">
    <property type="entry name" value="DNA-glycosylase"/>
    <property type="match status" value="1"/>
</dbReference>
<dbReference type="PANTHER" id="PTHR43003:SF5">
    <property type="entry name" value="DNA-3-METHYLADENINE GLYCOSYLASE"/>
    <property type="match status" value="1"/>
</dbReference>
<keyword evidence="7" id="KW-1185">Reference proteome</keyword>